<dbReference type="Pfam" id="PF07714">
    <property type="entry name" value="PK_Tyr_Ser-Thr"/>
    <property type="match status" value="1"/>
</dbReference>
<evidence type="ECO:0000313" key="6">
    <source>
        <dbReference type="EMBL" id="OMO97234.1"/>
    </source>
</evidence>
<dbReference type="STRING" id="93759.A0A1R3JR05"/>
<proteinExistence type="predicted"/>
<feature type="transmembrane region" description="Helical" evidence="4">
    <location>
        <begin position="12"/>
        <end position="35"/>
    </location>
</feature>
<evidence type="ECO:0000256" key="4">
    <source>
        <dbReference type="SAM" id="Phobius"/>
    </source>
</evidence>
<dbReference type="Proteomes" id="UP000187203">
    <property type="component" value="Unassembled WGS sequence"/>
</dbReference>
<dbReference type="OrthoDB" id="1002459at2759"/>
<dbReference type="EMBL" id="AWUE01015458">
    <property type="protein sequence ID" value="OMO97234.1"/>
    <property type="molecule type" value="Genomic_DNA"/>
</dbReference>
<keyword evidence="2 3" id="KW-0067">ATP-binding</keyword>
<protein>
    <recommendedName>
        <fullName evidence="5">Protein kinase domain-containing protein</fullName>
    </recommendedName>
</protein>
<sequence>MGKSKKKQVVLAVALSLTGVILVAVLISVIILVLVRKKTKFTEILENWEVQFGPHRFPYKDLALATQGFHEKQILGQGGFSKVFKGELPVSKDLVAVKRISHKSDQGMKEFIAEIGTIGRLRHPNLVRLLGYCRALRPRMSQVVLYLSGQASLPENLDAIFQTSEFVEESSNYSAAPWITDSTAASITISEPFNSIGR</sequence>
<feature type="domain" description="Protein kinase" evidence="5">
    <location>
        <begin position="69"/>
        <end position="198"/>
    </location>
</feature>
<dbReference type="Gene3D" id="3.30.200.20">
    <property type="entry name" value="Phosphorylase Kinase, domain 1"/>
    <property type="match status" value="1"/>
</dbReference>
<dbReference type="InterPro" id="IPR011009">
    <property type="entry name" value="Kinase-like_dom_sf"/>
</dbReference>
<keyword evidence="4" id="KW-0472">Membrane</keyword>
<comment type="caution">
    <text evidence="6">The sequence shown here is derived from an EMBL/GenBank/DDBJ whole genome shotgun (WGS) entry which is preliminary data.</text>
</comment>
<dbReference type="PANTHER" id="PTHR27007">
    <property type="match status" value="1"/>
</dbReference>
<dbReference type="SUPFAM" id="SSF56112">
    <property type="entry name" value="Protein kinase-like (PK-like)"/>
    <property type="match status" value="1"/>
</dbReference>
<dbReference type="InterPro" id="IPR017441">
    <property type="entry name" value="Protein_kinase_ATP_BS"/>
</dbReference>
<evidence type="ECO:0000313" key="7">
    <source>
        <dbReference type="Proteomes" id="UP000187203"/>
    </source>
</evidence>
<reference evidence="7" key="1">
    <citation type="submission" date="2013-09" db="EMBL/GenBank/DDBJ databases">
        <title>Corchorus olitorius genome sequencing.</title>
        <authorList>
            <person name="Alam M."/>
            <person name="Haque M.S."/>
            <person name="Islam M.S."/>
            <person name="Emdad E.M."/>
            <person name="Islam M.M."/>
            <person name="Ahmed B."/>
            <person name="Halim A."/>
            <person name="Hossen Q.M.M."/>
            <person name="Hossain M.Z."/>
            <person name="Ahmed R."/>
            <person name="Khan M.M."/>
            <person name="Islam R."/>
            <person name="Rashid M.M."/>
            <person name="Khan S.A."/>
            <person name="Rahman M.S."/>
            <person name="Alam M."/>
            <person name="Yahiya A.S."/>
            <person name="Khan M.S."/>
            <person name="Azam M.S."/>
            <person name="Haque T."/>
            <person name="Lashkar M.Z.H."/>
            <person name="Akhand A.I."/>
            <person name="Morshed G."/>
            <person name="Roy S."/>
            <person name="Uddin K.S."/>
            <person name="Rabeya T."/>
            <person name="Hossain A.S."/>
            <person name="Chowdhury A."/>
            <person name="Snigdha A.R."/>
            <person name="Mortoza M.S."/>
            <person name="Matin S.A."/>
            <person name="Hoque S.M.E."/>
            <person name="Islam M.K."/>
            <person name="Roy D.K."/>
            <person name="Haider R."/>
            <person name="Moosa M.M."/>
            <person name="Elias S.M."/>
            <person name="Hasan A.M."/>
            <person name="Jahan S."/>
            <person name="Shafiuddin M."/>
            <person name="Mahmood N."/>
            <person name="Shommy N.S."/>
        </authorList>
    </citation>
    <scope>NUCLEOTIDE SEQUENCE [LARGE SCALE GENOMIC DNA]</scope>
    <source>
        <strain evidence="7">cv. O-4</strain>
    </source>
</reference>
<keyword evidence="4" id="KW-0812">Transmembrane</keyword>
<dbReference type="InterPro" id="IPR001245">
    <property type="entry name" value="Ser-Thr/Tyr_kinase_cat_dom"/>
</dbReference>
<dbReference type="InterPro" id="IPR050528">
    <property type="entry name" value="L-type_Lectin-RKs"/>
</dbReference>
<dbReference type="PROSITE" id="PS00107">
    <property type="entry name" value="PROTEIN_KINASE_ATP"/>
    <property type="match status" value="1"/>
</dbReference>
<accession>A0A1R3JR05</accession>
<keyword evidence="7" id="KW-1185">Reference proteome</keyword>
<dbReference type="PROSITE" id="PS50011">
    <property type="entry name" value="PROTEIN_KINASE_DOM"/>
    <property type="match status" value="1"/>
</dbReference>
<evidence type="ECO:0000256" key="1">
    <source>
        <dbReference type="ARBA" id="ARBA00022741"/>
    </source>
</evidence>
<dbReference type="InterPro" id="IPR000719">
    <property type="entry name" value="Prot_kinase_dom"/>
</dbReference>
<keyword evidence="1 3" id="KW-0547">Nucleotide-binding</keyword>
<gene>
    <name evidence="6" type="ORF">COLO4_14756</name>
</gene>
<dbReference type="AlphaFoldDB" id="A0A1R3JR05"/>
<evidence type="ECO:0000256" key="2">
    <source>
        <dbReference type="ARBA" id="ARBA00022840"/>
    </source>
</evidence>
<evidence type="ECO:0000256" key="3">
    <source>
        <dbReference type="PROSITE-ProRule" id="PRU10141"/>
    </source>
</evidence>
<feature type="binding site" evidence="3">
    <location>
        <position position="98"/>
    </location>
    <ligand>
        <name>ATP</name>
        <dbReference type="ChEBI" id="CHEBI:30616"/>
    </ligand>
</feature>
<evidence type="ECO:0000259" key="5">
    <source>
        <dbReference type="PROSITE" id="PS50011"/>
    </source>
</evidence>
<organism evidence="6 7">
    <name type="scientific">Corchorus olitorius</name>
    <dbReference type="NCBI Taxonomy" id="93759"/>
    <lineage>
        <taxon>Eukaryota</taxon>
        <taxon>Viridiplantae</taxon>
        <taxon>Streptophyta</taxon>
        <taxon>Embryophyta</taxon>
        <taxon>Tracheophyta</taxon>
        <taxon>Spermatophyta</taxon>
        <taxon>Magnoliopsida</taxon>
        <taxon>eudicotyledons</taxon>
        <taxon>Gunneridae</taxon>
        <taxon>Pentapetalae</taxon>
        <taxon>rosids</taxon>
        <taxon>malvids</taxon>
        <taxon>Malvales</taxon>
        <taxon>Malvaceae</taxon>
        <taxon>Grewioideae</taxon>
        <taxon>Apeibeae</taxon>
        <taxon>Corchorus</taxon>
    </lineage>
</organism>
<name>A0A1R3JR05_9ROSI</name>
<keyword evidence="4" id="KW-1133">Transmembrane helix</keyword>
<dbReference type="GO" id="GO:0004672">
    <property type="term" value="F:protein kinase activity"/>
    <property type="evidence" value="ECO:0007669"/>
    <property type="project" value="InterPro"/>
</dbReference>
<dbReference type="GO" id="GO:0005524">
    <property type="term" value="F:ATP binding"/>
    <property type="evidence" value="ECO:0007669"/>
    <property type="project" value="UniProtKB-UniRule"/>
</dbReference>